<protein>
    <submittedName>
        <fullName evidence="1">Uncharacterized protein</fullName>
    </submittedName>
</protein>
<comment type="caution">
    <text evidence="1">The sequence shown here is derived from an EMBL/GenBank/DDBJ whole genome shotgun (WGS) entry which is preliminary data.</text>
</comment>
<organism evidence="1 2">
    <name type="scientific">Trichinella pseudospiralis</name>
    <name type="common">Parasitic roundworm</name>
    <dbReference type="NCBI Taxonomy" id="6337"/>
    <lineage>
        <taxon>Eukaryota</taxon>
        <taxon>Metazoa</taxon>
        <taxon>Ecdysozoa</taxon>
        <taxon>Nematoda</taxon>
        <taxon>Enoplea</taxon>
        <taxon>Dorylaimia</taxon>
        <taxon>Trichinellida</taxon>
        <taxon>Trichinellidae</taxon>
        <taxon>Trichinella</taxon>
    </lineage>
</organism>
<name>A0A0V1F435_TRIPS</name>
<reference evidence="1 2" key="1">
    <citation type="submission" date="2015-01" db="EMBL/GenBank/DDBJ databases">
        <title>Evolution of Trichinella species and genotypes.</title>
        <authorList>
            <person name="Korhonen P.K."/>
            <person name="Edoardo P."/>
            <person name="Giuseppe L.R."/>
            <person name="Gasser R.B."/>
        </authorList>
    </citation>
    <scope>NUCLEOTIDE SEQUENCE [LARGE SCALE GENOMIC DNA]</scope>
    <source>
        <strain evidence="1">ISS470</strain>
    </source>
</reference>
<evidence type="ECO:0000313" key="2">
    <source>
        <dbReference type="Proteomes" id="UP000054995"/>
    </source>
</evidence>
<evidence type="ECO:0000313" key="1">
    <source>
        <dbReference type="EMBL" id="KRY80607.1"/>
    </source>
</evidence>
<proteinExistence type="predicted"/>
<dbReference type="Proteomes" id="UP000054995">
    <property type="component" value="Unassembled WGS sequence"/>
</dbReference>
<dbReference type="OrthoDB" id="5923668at2759"/>
<sequence length="69" mass="8291">MSPCKENSFIFKNFQNSVLIFTYMLKNANDMFQRNLNDLFIVLLITKQYIMQDIDNRSATLDENRIFIF</sequence>
<keyword evidence="2" id="KW-1185">Reference proteome</keyword>
<dbReference type="EMBL" id="JYDT01000400">
    <property type="protein sequence ID" value="KRY80607.1"/>
    <property type="molecule type" value="Genomic_DNA"/>
</dbReference>
<accession>A0A0V1F435</accession>
<dbReference type="AlphaFoldDB" id="A0A0V1F435"/>
<gene>
    <name evidence="1" type="ORF">T4D_11624</name>
</gene>